<protein>
    <submittedName>
        <fullName evidence="5">Kinase-like protein</fullName>
    </submittedName>
</protein>
<evidence type="ECO:0000313" key="5">
    <source>
        <dbReference type="EMBL" id="KAF2669191.1"/>
    </source>
</evidence>
<dbReference type="OrthoDB" id="74764at2759"/>
<dbReference type="InterPro" id="IPR000253">
    <property type="entry name" value="FHA_dom"/>
</dbReference>
<dbReference type="SUPFAM" id="SSF56112">
    <property type="entry name" value="Protein kinase-like (PK-like)"/>
    <property type="match status" value="1"/>
</dbReference>
<dbReference type="PROSITE" id="PS00108">
    <property type="entry name" value="PROTEIN_KINASE_ST"/>
    <property type="match status" value="1"/>
</dbReference>
<feature type="region of interest" description="Disordered" evidence="2">
    <location>
        <begin position="613"/>
        <end position="699"/>
    </location>
</feature>
<dbReference type="AlphaFoldDB" id="A0A6A6UC68"/>
<dbReference type="EMBL" id="MU004235">
    <property type="protein sequence ID" value="KAF2669191.1"/>
    <property type="molecule type" value="Genomic_DNA"/>
</dbReference>
<comment type="similarity">
    <text evidence="1">Belongs to the protein kinase superfamily. CAMK Ser/Thr protein kinase family. CHEK2 subfamily.</text>
</comment>
<proteinExistence type="inferred from homology"/>
<feature type="compositionally biased region" description="Basic and acidic residues" evidence="2">
    <location>
        <begin position="682"/>
        <end position="699"/>
    </location>
</feature>
<sequence>MSLSSQSLPDVKQRVATFEISAITPVESVSGAVQDTYYYQADVPIHADDEFYIGRGAHSCGANISDLTVSNRHIKVRCILFESEEANLPPIVYVTDLSTNGTFLTRSDSDTEERLPFRSHAILLREGDELRLGARTLCTFHIDGPATSSIALTELQQRESQLFRDRFIIENQAIGFGGQGAVYAARHIASSSQLACKVIPILHKAEGLKLEVLWDSENFTSQDLNRLSAQFREFVILAELDHPNIVGLNQVFWSQNNIYIFQELFTGGDLFSLMTHRKCDMDEVEVAAIILQVLMGLKYLHDRDIVHRDLKLENVLVTTVAAASARVVITDFGWARHIPKVQLSNGSVRMSRMTTYVGTPDWNAPEIRAGKNPMGYTKAVDLWAVGVMTCALLAGQPPGTDPDMICKYVENITTEPLWSEIGDRPKSFVRRLVTGDAHRRLTVDQALHHRWFTNSCNIGLYQRLYDSAIKSWHPRPDQVKIIEKLSTTHGRLKSTPLFNPNSLHRVESVWEQESQYFANTKKPRDHVSQGQGQESLLAGRGMAQRSIYSIPNTEESISDTEESDTDDESDEEVASNSTEQRRIIAEKALEKLSLEPQDAAFLLEDSILPPLADSLNTTPESSDVDYISTSPPVPVPAKRPAEPTYFNPNQLGLRDMHIPGLSSTVRRPKKRPRTELQFSVVDRSRRASERNQTHGDGFD</sequence>
<dbReference type="Gene3D" id="3.30.200.20">
    <property type="entry name" value="Phosphorylase Kinase, domain 1"/>
    <property type="match status" value="1"/>
</dbReference>
<feature type="domain" description="Protein kinase" evidence="4">
    <location>
        <begin position="168"/>
        <end position="452"/>
    </location>
</feature>
<dbReference type="InterPro" id="IPR000719">
    <property type="entry name" value="Prot_kinase_dom"/>
</dbReference>
<accession>A0A6A6UC68</accession>
<dbReference type="Gene3D" id="1.10.510.10">
    <property type="entry name" value="Transferase(Phosphotransferase) domain 1"/>
    <property type="match status" value="1"/>
</dbReference>
<dbReference type="InterPro" id="IPR008271">
    <property type="entry name" value="Ser/Thr_kinase_AS"/>
</dbReference>
<gene>
    <name evidence="5" type="ORF">BT63DRAFT_455167</name>
</gene>
<evidence type="ECO:0000259" key="3">
    <source>
        <dbReference type="PROSITE" id="PS50006"/>
    </source>
</evidence>
<dbReference type="InterPro" id="IPR008984">
    <property type="entry name" value="SMAD_FHA_dom_sf"/>
</dbReference>
<keyword evidence="5" id="KW-0418">Kinase</keyword>
<dbReference type="Proteomes" id="UP000799302">
    <property type="component" value="Unassembled WGS sequence"/>
</dbReference>
<evidence type="ECO:0000256" key="1">
    <source>
        <dbReference type="ARBA" id="ARBA00005575"/>
    </source>
</evidence>
<dbReference type="SUPFAM" id="SSF49879">
    <property type="entry name" value="SMAD/FHA domain"/>
    <property type="match status" value="1"/>
</dbReference>
<name>A0A6A6UC68_9PEZI</name>
<dbReference type="GO" id="GO:0004672">
    <property type="term" value="F:protein kinase activity"/>
    <property type="evidence" value="ECO:0007669"/>
    <property type="project" value="InterPro"/>
</dbReference>
<dbReference type="Gene3D" id="2.60.200.20">
    <property type="match status" value="1"/>
</dbReference>
<evidence type="ECO:0000313" key="6">
    <source>
        <dbReference type="Proteomes" id="UP000799302"/>
    </source>
</evidence>
<dbReference type="InterPro" id="IPR011009">
    <property type="entry name" value="Kinase-like_dom_sf"/>
</dbReference>
<dbReference type="PANTHER" id="PTHR24347">
    <property type="entry name" value="SERINE/THREONINE-PROTEIN KINASE"/>
    <property type="match status" value="1"/>
</dbReference>
<dbReference type="SMART" id="SM00220">
    <property type="entry name" value="S_TKc"/>
    <property type="match status" value="1"/>
</dbReference>
<feature type="region of interest" description="Disordered" evidence="2">
    <location>
        <begin position="548"/>
        <end position="581"/>
    </location>
</feature>
<evidence type="ECO:0000259" key="4">
    <source>
        <dbReference type="PROSITE" id="PS50011"/>
    </source>
</evidence>
<dbReference type="PROSITE" id="PS50011">
    <property type="entry name" value="PROTEIN_KINASE_DOM"/>
    <property type="match status" value="1"/>
</dbReference>
<keyword evidence="6" id="KW-1185">Reference proteome</keyword>
<reference evidence="5" key="1">
    <citation type="journal article" date="2020" name="Stud. Mycol.">
        <title>101 Dothideomycetes genomes: a test case for predicting lifestyles and emergence of pathogens.</title>
        <authorList>
            <person name="Haridas S."/>
            <person name="Albert R."/>
            <person name="Binder M."/>
            <person name="Bloem J."/>
            <person name="Labutti K."/>
            <person name="Salamov A."/>
            <person name="Andreopoulos B."/>
            <person name="Baker S."/>
            <person name="Barry K."/>
            <person name="Bills G."/>
            <person name="Bluhm B."/>
            <person name="Cannon C."/>
            <person name="Castanera R."/>
            <person name="Culley D."/>
            <person name="Daum C."/>
            <person name="Ezra D."/>
            <person name="Gonzalez J."/>
            <person name="Henrissat B."/>
            <person name="Kuo A."/>
            <person name="Liang C."/>
            <person name="Lipzen A."/>
            <person name="Lutzoni F."/>
            <person name="Magnuson J."/>
            <person name="Mondo S."/>
            <person name="Nolan M."/>
            <person name="Ohm R."/>
            <person name="Pangilinan J."/>
            <person name="Park H.-J."/>
            <person name="Ramirez L."/>
            <person name="Alfaro M."/>
            <person name="Sun H."/>
            <person name="Tritt A."/>
            <person name="Yoshinaga Y."/>
            <person name="Zwiers L.-H."/>
            <person name="Turgeon B."/>
            <person name="Goodwin S."/>
            <person name="Spatafora J."/>
            <person name="Crous P."/>
            <person name="Grigoriev I."/>
        </authorList>
    </citation>
    <scope>NUCLEOTIDE SEQUENCE</scope>
    <source>
        <strain evidence="5">CBS 115976</strain>
    </source>
</reference>
<organism evidence="5 6">
    <name type="scientific">Microthyrium microscopicum</name>
    <dbReference type="NCBI Taxonomy" id="703497"/>
    <lineage>
        <taxon>Eukaryota</taxon>
        <taxon>Fungi</taxon>
        <taxon>Dikarya</taxon>
        <taxon>Ascomycota</taxon>
        <taxon>Pezizomycotina</taxon>
        <taxon>Dothideomycetes</taxon>
        <taxon>Dothideomycetes incertae sedis</taxon>
        <taxon>Microthyriales</taxon>
        <taxon>Microthyriaceae</taxon>
        <taxon>Microthyrium</taxon>
    </lineage>
</organism>
<feature type="domain" description="FHA" evidence="3">
    <location>
        <begin position="51"/>
        <end position="109"/>
    </location>
</feature>
<dbReference type="Pfam" id="PF00069">
    <property type="entry name" value="Pkinase"/>
    <property type="match status" value="1"/>
</dbReference>
<keyword evidence="5" id="KW-0808">Transferase</keyword>
<feature type="compositionally biased region" description="Acidic residues" evidence="2">
    <location>
        <begin position="556"/>
        <end position="573"/>
    </location>
</feature>
<dbReference type="PROSITE" id="PS50006">
    <property type="entry name" value="FHA_DOMAIN"/>
    <property type="match status" value="1"/>
</dbReference>
<evidence type="ECO:0000256" key="2">
    <source>
        <dbReference type="SAM" id="MobiDB-lite"/>
    </source>
</evidence>
<dbReference type="GO" id="GO:0005524">
    <property type="term" value="F:ATP binding"/>
    <property type="evidence" value="ECO:0007669"/>
    <property type="project" value="InterPro"/>
</dbReference>